<keyword evidence="2" id="KW-1185">Reference proteome</keyword>
<sequence>MRSCGVRLSYVRIPIRIILNVNVESLTRRFGAVVSNLGTVTTRDAASLADPTSDINAITIDCYNDPEYVLADMTGFYADTSRKLNEPTEIRLLHQAWDINTDKQNWLRSGVDFNNYSFSLGIALLYELFHAPILYQGDILLDVEPGVEDTETVADPDAQTSMASYTLANVQVLSQAEKLHNSQNYVWFAFIAYAKPSMFDEKCPDPENPLTHASKRAVVGAGAGYARSRGAWGLYRHYPLNSRFDILERRRQ</sequence>
<dbReference type="InterPro" id="IPR024079">
    <property type="entry name" value="MetalloPept_cat_dom_sf"/>
</dbReference>
<name>A0ABR3JUH6_9AGAR</name>
<dbReference type="Gene3D" id="3.40.390.10">
    <property type="entry name" value="Collagenase (Catalytic Domain)"/>
    <property type="match status" value="1"/>
</dbReference>
<evidence type="ECO:0000313" key="1">
    <source>
        <dbReference type="EMBL" id="KAL0959539.1"/>
    </source>
</evidence>
<gene>
    <name evidence="1" type="ORF">HGRIS_011253</name>
</gene>
<proteinExistence type="predicted"/>
<dbReference type="Proteomes" id="UP001556367">
    <property type="component" value="Unassembled WGS sequence"/>
</dbReference>
<protein>
    <submittedName>
        <fullName evidence="1">Uncharacterized protein</fullName>
    </submittedName>
</protein>
<organism evidence="1 2">
    <name type="scientific">Hohenbuehelia grisea</name>
    <dbReference type="NCBI Taxonomy" id="104357"/>
    <lineage>
        <taxon>Eukaryota</taxon>
        <taxon>Fungi</taxon>
        <taxon>Dikarya</taxon>
        <taxon>Basidiomycota</taxon>
        <taxon>Agaricomycotina</taxon>
        <taxon>Agaricomycetes</taxon>
        <taxon>Agaricomycetidae</taxon>
        <taxon>Agaricales</taxon>
        <taxon>Pleurotineae</taxon>
        <taxon>Pleurotaceae</taxon>
        <taxon>Hohenbuehelia</taxon>
    </lineage>
</organism>
<dbReference type="EMBL" id="JASNQZ010000002">
    <property type="protein sequence ID" value="KAL0959539.1"/>
    <property type="molecule type" value="Genomic_DNA"/>
</dbReference>
<accession>A0ABR3JUH6</accession>
<reference evidence="2" key="1">
    <citation type="submission" date="2024-06" db="EMBL/GenBank/DDBJ databases">
        <title>Multi-omics analyses provide insights into the biosynthesis of the anticancer antibiotic pleurotin in Hohenbuehelia grisea.</title>
        <authorList>
            <person name="Weaver J.A."/>
            <person name="Alberti F."/>
        </authorList>
    </citation>
    <scope>NUCLEOTIDE SEQUENCE [LARGE SCALE GENOMIC DNA]</scope>
    <source>
        <strain evidence="2">T-177</strain>
    </source>
</reference>
<comment type="caution">
    <text evidence="1">The sequence shown here is derived from an EMBL/GenBank/DDBJ whole genome shotgun (WGS) entry which is preliminary data.</text>
</comment>
<evidence type="ECO:0000313" key="2">
    <source>
        <dbReference type="Proteomes" id="UP001556367"/>
    </source>
</evidence>